<feature type="region of interest" description="Disordered" evidence="2">
    <location>
        <begin position="116"/>
        <end position="137"/>
    </location>
</feature>
<dbReference type="AlphaFoldDB" id="A0A1T4KZM5"/>
<feature type="chain" id="PRO_5012233570" description="DUF4140 domain-containing protein" evidence="3">
    <location>
        <begin position="22"/>
        <end position="328"/>
    </location>
</feature>
<keyword evidence="5" id="KW-1185">Reference proteome</keyword>
<feature type="signal peptide" evidence="3">
    <location>
        <begin position="1"/>
        <end position="21"/>
    </location>
</feature>
<evidence type="ECO:0000256" key="3">
    <source>
        <dbReference type="SAM" id="SignalP"/>
    </source>
</evidence>
<evidence type="ECO:0000256" key="2">
    <source>
        <dbReference type="SAM" id="MobiDB-lite"/>
    </source>
</evidence>
<feature type="coiled-coil region" evidence="1">
    <location>
        <begin position="81"/>
        <end position="108"/>
    </location>
</feature>
<dbReference type="OrthoDB" id="5398424at2"/>
<keyword evidence="3" id="KW-0732">Signal</keyword>
<evidence type="ECO:0008006" key="6">
    <source>
        <dbReference type="Google" id="ProtNLM"/>
    </source>
</evidence>
<reference evidence="5" key="1">
    <citation type="submission" date="2017-02" db="EMBL/GenBank/DDBJ databases">
        <authorList>
            <person name="Varghese N."/>
            <person name="Submissions S."/>
        </authorList>
    </citation>
    <scope>NUCLEOTIDE SEQUENCE [LARGE SCALE GENOMIC DNA]</scope>
    <source>
        <strain evidence="5">ATCC BAA-34</strain>
    </source>
</reference>
<dbReference type="Proteomes" id="UP000190102">
    <property type="component" value="Unassembled WGS sequence"/>
</dbReference>
<dbReference type="STRING" id="115783.SAMN02745119_00692"/>
<accession>A0A1T4KZM5</accession>
<dbReference type="RefSeq" id="WP_078788989.1">
    <property type="nucleotide sequence ID" value="NZ_FUWR01000002.1"/>
</dbReference>
<name>A0A1T4KZM5_9BACT</name>
<feature type="coiled-coil region" evidence="1">
    <location>
        <begin position="148"/>
        <end position="175"/>
    </location>
</feature>
<sequence length="328" mass="34934">MTIRCLLLCLTLLSVTSLAHAAPRQLTLFSDASLIEVEIAAKKGVAEFSFPAPIKETTLRVRPLDNSYSIGRVDLLPFKTSDKLQKELDSLTEQKHRLEDRLKALDTREGIFAAAAKSQSSKAPRKTKTNPDPMTSVRQGTDFAIAQLEAVFTARRRAEQDLKRLEGKLAGLQKTAVGGPTVRVSVTPATGRIKVAALLKDGGWTPRYDIRIQGNGTALLSLAAHSSVSLLDGYAVSVTPAAVSAGQPIQTYPFSTAGSAHLADWQLLTEKEQVTTSPTPSFSLTLKNTSPAPLAAGKAVIYYAGEYLGTTDFPGLAAGATTTVTGPK</sequence>
<gene>
    <name evidence="4" type="ORF">SAMN02745119_00692</name>
</gene>
<protein>
    <recommendedName>
        <fullName evidence="6">DUF4140 domain-containing protein</fullName>
    </recommendedName>
</protein>
<evidence type="ECO:0000313" key="4">
    <source>
        <dbReference type="EMBL" id="SJZ47934.1"/>
    </source>
</evidence>
<organism evidence="4 5">
    <name type="scientific">Trichlorobacter thiogenes</name>
    <dbReference type="NCBI Taxonomy" id="115783"/>
    <lineage>
        <taxon>Bacteria</taxon>
        <taxon>Pseudomonadati</taxon>
        <taxon>Thermodesulfobacteriota</taxon>
        <taxon>Desulfuromonadia</taxon>
        <taxon>Geobacterales</taxon>
        <taxon>Geobacteraceae</taxon>
        <taxon>Trichlorobacter</taxon>
    </lineage>
</organism>
<evidence type="ECO:0000256" key="1">
    <source>
        <dbReference type="SAM" id="Coils"/>
    </source>
</evidence>
<keyword evidence="1" id="KW-0175">Coiled coil</keyword>
<dbReference type="EMBL" id="FUWR01000002">
    <property type="protein sequence ID" value="SJZ47934.1"/>
    <property type="molecule type" value="Genomic_DNA"/>
</dbReference>
<proteinExistence type="predicted"/>
<evidence type="ECO:0000313" key="5">
    <source>
        <dbReference type="Proteomes" id="UP000190102"/>
    </source>
</evidence>